<protein>
    <submittedName>
        <fullName evidence="2">Flavodoxin domain-containing protein</fullName>
    </submittedName>
</protein>
<evidence type="ECO:0000313" key="2">
    <source>
        <dbReference type="EMBL" id="MCM1992110.1"/>
    </source>
</evidence>
<dbReference type="GO" id="GO:0016651">
    <property type="term" value="F:oxidoreductase activity, acting on NAD(P)H"/>
    <property type="evidence" value="ECO:0007669"/>
    <property type="project" value="UniProtKB-ARBA"/>
</dbReference>
<dbReference type="GO" id="GO:0010181">
    <property type="term" value="F:FMN binding"/>
    <property type="evidence" value="ECO:0007669"/>
    <property type="project" value="InterPro"/>
</dbReference>
<organism evidence="2 3">
    <name type="scientific">Oceanirhabdus seepicola</name>
    <dbReference type="NCBI Taxonomy" id="2828781"/>
    <lineage>
        <taxon>Bacteria</taxon>
        <taxon>Bacillati</taxon>
        <taxon>Bacillota</taxon>
        <taxon>Clostridia</taxon>
        <taxon>Eubacteriales</taxon>
        <taxon>Clostridiaceae</taxon>
        <taxon>Oceanirhabdus</taxon>
    </lineage>
</organism>
<reference evidence="2" key="1">
    <citation type="journal article" date="2021" name="mSystems">
        <title>Bacteria and Archaea Synergistically Convert Glycine Betaine to Biogenic Methane in the Formosa Cold Seep of the South China Sea.</title>
        <authorList>
            <person name="Li L."/>
            <person name="Zhang W."/>
            <person name="Zhang S."/>
            <person name="Song L."/>
            <person name="Sun Q."/>
            <person name="Zhang H."/>
            <person name="Xiang H."/>
            <person name="Dong X."/>
        </authorList>
    </citation>
    <scope>NUCLEOTIDE SEQUENCE</scope>
    <source>
        <strain evidence="2">ZWT</strain>
    </source>
</reference>
<comment type="caution">
    <text evidence="2">The sequence shown here is derived from an EMBL/GenBank/DDBJ whole genome shotgun (WGS) entry which is preliminary data.</text>
</comment>
<proteinExistence type="predicted"/>
<gene>
    <name evidence="2" type="ORF">KDK92_20475</name>
</gene>
<dbReference type="GO" id="GO:0009055">
    <property type="term" value="F:electron transfer activity"/>
    <property type="evidence" value="ECO:0007669"/>
    <property type="project" value="InterPro"/>
</dbReference>
<keyword evidence="3" id="KW-1185">Reference proteome</keyword>
<name>A0A9J6P7Z2_9CLOT</name>
<evidence type="ECO:0000313" key="3">
    <source>
        <dbReference type="Proteomes" id="UP001056429"/>
    </source>
</evidence>
<dbReference type="InterPro" id="IPR008254">
    <property type="entry name" value="Flavodoxin/NO_synth"/>
</dbReference>
<dbReference type="InterPro" id="IPR001226">
    <property type="entry name" value="Flavodoxin_CS"/>
</dbReference>
<sequence length="166" mass="18680">MKYLVIYSSETGNTKKLANTIGESLGNNFDIAHVSMAPEPFSYDVLFVGYRLTSGSIDDNLKEYLSSIRGKKIFLFGTMGANPSSPYGGIIKKNIQNIFEQNNTVIGHFLCQGQISNGIMDKWFNLLEKTPDDLHALKQLENYKSALKHPNENDMLELRNLLIQCL</sequence>
<evidence type="ECO:0000259" key="1">
    <source>
        <dbReference type="Pfam" id="PF12641"/>
    </source>
</evidence>
<dbReference type="Pfam" id="PF12641">
    <property type="entry name" value="Flavodoxin_3"/>
    <property type="match status" value="1"/>
</dbReference>
<dbReference type="InterPro" id="IPR029039">
    <property type="entry name" value="Flavoprotein-like_sf"/>
</dbReference>
<dbReference type="PROSITE" id="PS00201">
    <property type="entry name" value="FLAVODOXIN"/>
    <property type="match status" value="1"/>
</dbReference>
<dbReference type="EMBL" id="JAGSOJ010000005">
    <property type="protein sequence ID" value="MCM1992110.1"/>
    <property type="molecule type" value="Genomic_DNA"/>
</dbReference>
<dbReference type="AlphaFoldDB" id="A0A9J6P7Z2"/>
<dbReference type="Proteomes" id="UP001056429">
    <property type="component" value="Unassembled WGS sequence"/>
</dbReference>
<reference evidence="2" key="2">
    <citation type="submission" date="2021-04" db="EMBL/GenBank/DDBJ databases">
        <authorList>
            <person name="Dong X."/>
        </authorList>
    </citation>
    <scope>NUCLEOTIDE SEQUENCE</scope>
    <source>
        <strain evidence="2">ZWT</strain>
    </source>
</reference>
<dbReference type="RefSeq" id="WP_250861278.1">
    <property type="nucleotide sequence ID" value="NZ_JAGSOJ010000005.1"/>
</dbReference>
<dbReference type="Gene3D" id="3.40.50.360">
    <property type="match status" value="1"/>
</dbReference>
<accession>A0A9J6P7Z2</accession>
<dbReference type="SUPFAM" id="SSF52218">
    <property type="entry name" value="Flavoproteins"/>
    <property type="match status" value="1"/>
</dbReference>
<feature type="domain" description="Flavodoxin-like" evidence="1">
    <location>
        <begin position="4"/>
        <end position="161"/>
    </location>
</feature>